<protein>
    <submittedName>
        <fullName evidence="1">Uncharacterized protein</fullName>
    </submittedName>
</protein>
<sequence length="78" mass="8401">MVTSSLAVGVSHDPPMVSASIQADSRTWPRLAAVGAIGVDVHPVGDHLLVVLRVLRLWSDPQRDAAVWHGRRLRSLGS</sequence>
<reference evidence="2" key="1">
    <citation type="submission" date="2017-02" db="EMBL/GenBank/DDBJ databases">
        <authorList>
            <person name="Dridi B."/>
        </authorList>
    </citation>
    <scope>NUCLEOTIDE SEQUENCE [LARGE SCALE GENOMIC DNA]</scope>
    <source>
        <strain evidence="2">EB411</strain>
    </source>
</reference>
<organism evidence="1 2">
    <name type="scientific">Mycetocola reblochoni REB411</name>
    <dbReference type="NCBI Taxonomy" id="1255698"/>
    <lineage>
        <taxon>Bacteria</taxon>
        <taxon>Bacillati</taxon>
        <taxon>Actinomycetota</taxon>
        <taxon>Actinomycetes</taxon>
        <taxon>Micrococcales</taxon>
        <taxon>Microbacteriaceae</taxon>
        <taxon>Mycetocola</taxon>
    </lineage>
</organism>
<gene>
    <name evidence="1" type="ORF">FM119_09305</name>
</gene>
<dbReference type="SUPFAM" id="SSF50475">
    <property type="entry name" value="FMN-binding split barrel"/>
    <property type="match status" value="1"/>
</dbReference>
<evidence type="ECO:0000313" key="1">
    <source>
        <dbReference type="EMBL" id="SJN35212.1"/>
    </source>
</evidence>
<dbReference type="AlphaFoldDB" id="A0A1R4JTC2"/>
<name>A0A1R4JTC2_9MICO</name>
<keyword evidence="2" id="KW-1185">Reference proteome</keyword>
<dbReference type="Gene3D" id="2.30.110.10">
    <property type="entry name" value="Electron Transport, Fmn-binding Protein, Chain A"/>
    <property type="match status" value="1"/>
</dbReference>
<evidence type="ECO:0000313" key="2">
    <source>
        <dbReference type="Proteomes" id="UP000196778"/>
    </source>
</evidence>
<dbReference type="InterPro" id="IPR012349">
    <property type="entry name" value="Split_barrel_FMN-bd"/>
</dbReference>
<accession>A0A1R4JTC2</accession>
<dbReference type="OrthoDB" id="9792858at2"/>
<proteinExistence type="predicted"/>
<dbReference type="Proteomes" id="UP000196778">
    <property type="component" value="Unassembled WGS sequence"/>
</dbReference>
<dbReference type="RefSeq" id="WP_087137436.1">
    <property type="nucleotide sequence ID" value="NZ_FUKR01000053.1"/>
</dbReference>
<dbReference type="EMBL" id="FUKR01000053">
    <property type="protein sequence ID" value="SJN35212.1"/>
    <property type="molecule type" value="Genomic_DNA"/>
</dbReference>